<evidence type="ECO:0000313" key="2">
    <source>
        <dbReference type="Proteomes" id="UP000006352"/>
    </source>
</evidence>
<keyword evidence="2" id="KW-1185">Reference proteome</keyword>
<dbReference type="Proteomes" id="UP000006352">
    <property type="component" value="Unassembled WGS sequence"/>
</dbReference>
<name>J4G1R6_9APHY</name>
<dbReference type="OrthoDB" id="2757847at2759"/>
<gene>
    <name evidence="1" type="ORF">FIBRA_02512</name>
</gene>
<dbReference type="AlphaFoldDB" id="J4G1R6"/>
<organism evidence="1 2">
    <name type="scientific">Fibroporia radiculosa</name>
    <dbReference type="NCBI Taxonomy" id="599839"/>
    <lineage>
        <taxon>Eukaryota</taxon>
        <taxon>Fungi</taxon>
        <taxon>Dikarya</taxon>
        <taxon>Basidiomycota</taxon>
        <taxon>Agaricomycotina</taxon>
        <taxon>Agaricomycetes</taxon>
        <taxon>Polyporales</taxon>
        <taxon>Fibroporiaceae</taxon>
        <taxon>Fibroporia</taxon>
    </lineage>
</organism>
<dbReference type="InParanoid" id="J4G1R6"/>
<proteinExistence type="predicted"/>
<accession>J4G1R6</accession>
<sequence length="385" mass="42801">MAANHCGKMHTFANLEVRSILQIALHGARMWYTEHYRQSAAINYSEPGLRQDIAADGGLSDVSLARLRLAIQSLTPYFDEQAEADGQYFDTMPHFFHRPDSGGSAGTQPLVRYYGLERKGALPAPFPARISPTEVLTVTVSALNRKSPKSRALSYYERALLPIIAGLESLVRATHNATAVTATASKFRKGFPKITHYLIPPLKELNSTRDLNVPLGSIKWINLFPQDQEPILHGGDELIARLESTRNVRTCILIFHPGCDPRGSIVAWVPITAKLCATSIIGYAFPADTTFINGYDITLFGRHHLDYIIAITIGTLRSYNNWRIAHEFREDHIPSFDVLVSQVGLCADEALRLAELIKRSDTFQKKGHVYEGNPKRIGAAAPYGY</sequence>
<dbReference type="HOGENOM" id="CLU_717696_0_0_1"/>
<reference evidence="1 2" key="1">
    <citation type="journal article" date="2012" name="Appl. Environ. Microbiol.">
        <title>Short-read sequencing for genomic analysis of the brown rot fungus Fibroporia radiculosa.</title>
        <authorList>
            <person name="Tang J.D."/>
            <person name="Perkins A.D."/>
            <person name="Sonstegard T.S."/>
            <person name="Schroeder S.G."/>
            <person name="Burgess S.C."/>
            <person name="Diehl S.V."/>
        </authorList>
    </citation>
    <scope>NUCLEOTIDE SEQUENCE [LARGE SCALE GENOMIC DNA]</scope>
    <source>
        <strain evidence="1 2">TFFH 294</strain>
    </source>
</reference>
<protein>
    <submittedName>
        <fullName evidence="1">Uncharacterized protein</fullName>
    </submittedName>
</protein>
<dbReference type="EMBL" id="HE796987">
    <property type="protein sequence ID" value="CCM00478.1"/>
    <property type="molecule type" value="Genomic_DNA"/>
</dbReference>
<dbReference type="GeneID" id="24095389"/>
<dbReference type="RefSeq" id="XP_012179761.1">
    <property type="nucleotide sequence ID" value="XM_012324371.1"/>
</dbReference>
<evidence type="ECO:0000313" key="1">
    <source>
        <dbReference type="EMBL" id="CCM00478.1"/>
    </source>
</evidence>